<dbReference type="SUPFAM" id="SSF56801">
    <property type="entry name" value="Acetyl-CoA synthetase-like"/>
    <property type="match status" value="1"/>
</dbReference>
<dbReference type="EMBL" id="KV878338">
    <property type="protein sequence ID" value="OJJ49484.1"/>
    <property type="molecule type" value="Genomic_DNA"/>
</dbReference>
<dbReference type="PANTHER" id="PTHR43201:SF8">
    <property type="entry name" value="ACYL-COA SYNTHETASE FAMILY MEMBER 3"/>
    <property type="match status" value="1"/>
</dbReference>
<dbReference type="PANTHER" id="PTHR43201">
    <property type="entry name" value="ACYL-COA SYNTHETASE"/>
    <property type="match status" value="1"/>
</dbReference>
<dbReference type="STRING" id="1073090.A0A1L9SQW1"/>
<dbReference type="InterPro" id="IPR042099">
    <property type="entry name" value="ANL_N_sf"/>
</dbReference>
<protein>
    <recommendedName>
        <fullName evidence="2">AMP-dependent synthetase/ligase domain-containing protein</fullName>
    </recommendedName>
</protein>
<dbReference type="VEuPathDB" id="FungiDB:ASPZODRAFT_1498823"/>
<dbReference type="InterPro" id="IPR000873">
    <property type="entry name" value="AMP-dep_synth/lig_dom"/>
</dbReference>
<dbReference type="InterPro" id="IPR045851">
    <property type="entry name" value="AMP-bd_C_sf"/>
</dbReference>
<dbReference type="Proteomes" id="UP000184188">
    <property type="component" value="Unassembled WGS sequence"/>
</dbReference>
<dbReference type="GeneID" id="34612005"/>
<evidence type="ECO:0000259" key="2">
    <source>
        <dbReference type="Pfam" id="PF00501"/>
    </source>
</evidence>
<proteinExistence type="inferred from homology"/>
<dbReference type="Gene3D" id="3.40.50.12780">
    <property type="entry name" value="N-terminal domain of ligase-like"/>
    <property type="match status" value="1"/>
</dbReference>
<dbReference type="Gene3D" id="3.30.300.30">
    <property type="match status" value="1"/>
</dbReference>
<accession>A0A1L9SQW1</accession>
<comment type="similarity">
    <text evidence="1">Belongs to the ATP-dependent AMP-binding enzyme family.</text>
</comment>
<dbReference type="AlphaFoldDB" id="A0A1L9SQW1"/>
<evidence type="ECO:0000256" key="1">
    <source>
        <dbReference type="ARBA" id="ARBA00006432"/>
    </source>
</evidence>
<name>A0A1L9SQW1_9EURO</name>
<dbReference type="GO" id="GO:0006631">
    <property type="term" value="P:fatty acid metabolic process"/>
    <property type="evidence" value="ECO:0007669"/>
    <property type="project" value="TreeGrafter"/>
</dbReference>
<keyword evidence="4" id="KW-1185">Reference proteome</keyword>
<organism evidence="3 4">
    <name type="scientific">Penicilliopsis zonata CBS 506.65</name>
    <dbReference type="NCBI Taxonomy" id="1073090"/>
    <lineage>
        <taxon>Eukaryota</taxon>
        <taxon>Fungi</taxon>
        <taxon>Dikarya</taxon>
        <taxon>Ascomycota</taxon>
        <taxon>Pezizomycotina</taxon>
        <taxon>Eurotiomycetes</taxon>
        <taxon>Eurotiomycetidae</taxon>
        <taxon>Eurotiales</taxon>
        <taxon>Aspergillaceae</taxon>
        <taxon>Penicilliopsis</taxon>
    </lineage>
</organism>
<dbReference type="OrthoDB" id="6614653at2759"/>
<gene>
    <name evidence="3" type="ORF">ASPZODRAFT_1498823</name>
</gene>
<dbReference type="GO" id="GO:0031956">
    <property type="term" value="F:medium-chain fatty acid-CoA ligase activity"/>
    <property type="evidence" value="ECO:0007669"/>
    <property type="project" value="TreeGrafter"/>
</dbReference>
<evidence type="ECO:0000313" key="4">
    <source>
        <dbReference type="Proteomes" id="UP000184188"/>
    </source>
</evidence>
<sequence>MTIQSLLKNATLPNEPWLIDHLRIASEASQVIVNDPYLDVRASHSQLWADVLQTRTRLGDELSPFLQNGFFKEPLHICVLSELNYEFVVGALAVLALGGVLVSLPSSLSPRETLHFIRNCKLKCILTGLKYIPKAGQIQNCSTSVHVIPICIKTNAPETFSALQLQVDDSAAIPSTWPGLVVFSSGSTGITKGVVHSRRLLNSFPAVKPNSGTVAHRPISWAGGTVKILMAIIKGQRLEIIDPNLGPEEFWNRFREGTVTNMFGTVFLWQILVQYFQEIISRLPLEDRQRYLDGVQRLEKPQLGGCSPPLQLLRDWKNITGRSPYVGYGSTEMCITLLMTDPDNDDLTLERCLEKPCLDGSTIKLSEGDRGEILIKQDFTFMGYLNNEIAIDTLFDEDGFYRSGDLAHMVGDQFIFDGRISIDFIKTIGGPVPVLQLEQEILKLPYVVEAYVLPVPDRTFGLRTGVLVRFQSPTEHQQSLRTLRADLAHSLPPYSLPTALRILQDHETISVTDSGKIAKQTTLERFFPASLDRELRADGAVELWDIVSPDGLRKTISS</sequence>
<feature type="domain" description="AMP-dependent synthetase/ligase" evidence="2">
    <location>
        <begin position="76"/>
        <end position="385"/>
    </location>
</feature>
<dbReference type="Pfam" id="PF00501">
    <property type="entry name" value="AMP-binding"/>
    <property type="match status" value="1"/>
</dbReference>
<dbReference type="RefSeq" id="XP_022583994.1">
    <property type="nucleotide sequence ID" value="XM_022725540.1"/>
</dbReference>
<reference evidence="4" key="1">
    <citation type="journal article" date="2017" name="Genome Biol.">
        <title>Comparative genomics reveals high biological diversity and specific adaptations in the industrially and medically important fungal genus Aspergillus.</title>
        <authorList>
            <person name="de Vries R.P."/>
            <person name="Riley R."/>
            <person name="Wiebenga A."/>
            <person name="Aguilar-Osorio G."/>
            <person name="Amillis S."/>
            <person name="Uchima C.A."/>
            <person name="Anderluh G."/>
            <person name="Asadollahi M."/>
            <person name="Askin M."/>
            <person name="Barry K."/>
            <person name="Battaglia E."/>
            <person name="Bayram O."/>
            <person name="Benocci T."/>
            <person name="Braus-Stromeyer S.A."/>
            <person name="Caldana C."/>
            <person name="Canovas D."/>
            <person name="Cerqueira G.C."/>
            <person name="Chen F."/>
            <person name="Chen W."/>
            <person name="Choi C."/>
            <person name="Clum A."/>
            <person name="Dos Santos R.A."/>
            <person name="Damasio A.R."/>
            <person name="Diallinas G."/>
            <person name="Emri T."/>
            <person name="Fekete E."/>
            <person name="Flipphi M."/>
            <person name="Freyberg S."/>
            <person name="Gallo A."/>
            <person name="Gournas C."/>
            <person name="Habgood R."/>
            <person name="Hainaut M."/>
            <person name="Harispe M.L."/>
            <person name="Henrissat B."/>
            <person name="Hilden K.S."/>
            <person name="Hope R."/>
            <person name="Hossain A."/>
            <person name="Karabika E."/>
            <person name="Karaffa L."/>
            <person name="Karanyi Z."/>
            <person name="Krasevec N."/>
            <person name="Kuo A."/>
            <person name="Kusch H."/>
            <person name="LaButti K."/>
            <person name="Lagendijk E.L."/>
            <person name="Lapidus A."/>
            <person name="Levasseur A."/>
            <person name="Lindquist E."/>
            <person name="Lipzen A."/>
            <person name="Logrieco A.F."/>
            <person name="MacCabe A."/>
            <person name="Maekelae M.R."/>
            <person name="Malavazi I."/>
            <person name="Melin P."/>
            <person name="Meyer V."/>
            <person name="Mielnichuk N."/>
            <person name="Miskei M."/>
            <person name="Molnar A.P."/>
            <person name="Mule G."/>
            <person name="Ngan C.Y."/>
            <person name="Orejas M."/>
            <person name="Orosz E."/>
            <person name="Ouedraogo J.P."/>
            <person name="Overkamp K.M."/>
            <person name="Park H.-S."/>
            <person name="Perrone G."/>
            <person name="Piumi F."/>
            <person name="Punt P.J."/>
            <person name="Ram A.F."/>
            <person name="Ramon A."/>
            <person name="Rauscher S."/>
            <person name="Record E."/>
            <person name="Riano-Pachon D.M."/>
            <person name="Robert V."/>
            <person name="Roehrig J."/>
            <person name="Ruller R."/>
            <person name="Salamov A."/>
            <person name="Salih N.S."/>
            <person name="Samson R.A."/>
            <person name="Sandor E."/>
            <person name="Sanguinetti M."/>
            <person name="Schuetze T."/>
            <person name="Sepcic K."/>
            <person name="Shelest E."/>
            <person name="Sherlock G."/>
            <person name="Sophianopoulou V."/>
            <person name="Squina F.M."/>
            <person name="Sun H."/>
            <person name="Susca A."/>
            <person name="Todd R.B."/>
            <person name="Tsang A."/>
            <person name="Unkles S.E."/>
            <person name="van de Wiele N."/>
            <person name="van Rossen-Uffink D."/>
            <person name="Oliveira J.V."/>
            <person name="Vesth T.C."/>
            <person name="Visser J."/>
            <person name="Yu J.-H."/>
            <person name="Zhou M."/>
            <person name="Andersen M.R."/>
            <person name="Archer D.B."/>
            <person name="Baker S.E."/>
            <person name="Benoit I."/>
            <person name="Brakhage A.A."/>
            <person name="Braus G.H."/>
            <person name="Fischer R."/>
            <person name="Frisvad J.C."/>
            <person name="Goldman G.H."/>
            <person name="Houbraken J."/>
            <person name="Oakley B."/>
            <person name="Pocsi I."/>
            <person name="Scazzocchio C."/>
            <person name="Seiboth B."/>
            <person name="vanKuyk P.A."/>
            <person name="Wortman J."/>
            <person name="Dyer P.S."/>
            <person name="Grigoriev I.V."/>
        </authorList>
    </citation>
    <scope>NUCLEOTIDE SEQUENCE [LARGE SCALE GENOMIC DNA]</scope>
    <source>
        <strain evidence="4">CBS 506.65</strain>
    </source>
</reference>
<evidence type="ECO:0000313" key="3">
    <source>
        <dbReference type="EMBL" id="OJJ49484.1"/>
    </source>
</evidence>
<dbReference type="CDD" id="cd04433">
    <property type="entry name" value="AFD_class_I"/>
    <property type="match status" value="1"/>
</dbReference>